<evidence type="ECO:0000313" key="7">
    <source>
        <dbReference type="Proteomes" id="UP000596252"/>
    </source>
</evidence>
<dbReference type="Gene3D" id="2.60.40.2380">
    <property type="match status" value="1"/>
</dbReference>
<keyword evidence="7" id="KW-1185">Reference proteome</keyword>
<accession>A0ABX7G1K1</accession>
<keyword evidence="3" id="KW-0472">Membrane</keyword>
<dbReference type="InterPro" id="IPR011623">
    <property type="entry name" value="7TMR_DISM_rcpt_extracell_dom1"/>
</dbReference>
<proteinExistence type="predicted"/>
<evidence type="ECO:0000256" key="1">
    <source>
        <dbReference type="ARBA" id="ARBA00012528"/>
    </source>
</evidence>
<dbReference type="EMBL" id="CP069213">
    <property type="protein sequence ID" value="QRH01200.1"/>
    <property type="molecule type" value="Genomic_DNA"/>
</dbReference>
<feature type="transmembrane region" description="Helical" evidence="3">
    <location>
        <begin position="332"/>
        <end position="355"/>
    </location>
</feature>
<evidence type="ECO:0000256" key="4">
    <source>
        <dbReference type="SAM" id="SignalP"/>
    </source>
</evidence>
<dbReference type="PANTHER" id="PTHR45138">
    <property type="entry name" value="REGULATORY COMPONENTS OF SENSORY TRANSDUCTION SYSTEM"/>
    <property type="match status" value="1"/>
</dbReference>
<dbReference type="InterPro" id="IPR011622">
    <property type="entry name" value="7TMR_DISM_rcpt_extracell_dom2"/>
</dbReference>
<feature type="domain" description="GGDEF" evidence="5">
    <location>
        <begin position="427"/>
        <end position="557"/>
    </location>
</feature>
<feature type="transmembrane region" description="Helical" evidence="3">
    <location>
        <begin position="367"/>
        <end position="384"/>
    </location>
</feature>
<feature type="signal peptide" evidence="4">
    <location>
        <begin position="1"/>
        <end position="21"/>
    </location>
</feature>
<dbReference type="EC" id="2.7.7.65" evidence="1"/>
<reference evidence="6 7" key="1">
    <citation type="journal article" date="2012" name="Antonie Van Leeuwenhoek">
        <title>Shewanella litorisediminis sp. nov., a gammaproteobacterium isolated from a tidal flat sediment.</title>
        <authorList>
            <person name="Lee M.H."/>
            <person name="Yoon J.H."/>
        </authorList>
    </citation>
    <scope>NUCLEOTIDE SEQUENCE [LARGE SCALE GENOMIC DNA]</scope>
    <source>
        <strain evidence="6 7">SMK1-12</strain>
    </source>
</reference>
<evidence type="ECO:0000256" key="2">
    <source>
        <dbReference type="ARBA" id="ARBA00034247"/>
    </source>
</evidence>
<evidence type="ECO:0000259" key="5">
    <source>
        <dbReference type="PROSITE" id="PS50887"/>
    </source>
</evidence>
<dbReference type="InterPro" id="IPR000160">
    <property type="entry name" value="GGDEF_dom"/>
</dbReference>
<dbReference type="Proteomes" id="UP000596252">
    <property type="component" value="Chromosome"/>
</dbReference>
<feature type="chain" id="PRO_5045068965" description="diguanylate cyclase" evidence="4">
    <location>
        <begin position="22"/>
        <end position="557"/>
    </location>
</feature>
<dbReference type="InterPro" id="IPR029787">
    <property type="entry name" value="Nucleotide_cyclase"/>
</dbReference>
<dbReference type="InterPro" id="IPR050469">
    <property type="entry name" value="Diguanylate_Cyclase"/>
</dbReference>
<feature type="transmembrane region" description="Helical" evidence="3">
    <location>
        <begin position="299"/>
        <end position="320"/>
    </location>
</feature>
<dbReference type="PANTHER" id="PTHR45138:SF9">
    <property type="entry name" value="DIGUANYLATE CYCLASE DGCM-RELATED"/>
    <property type="match status" value="1"/>
</dbReference>
<dbReference type="SMART" id="SM00267">
    <property type="entry name" value="GGDEF"/>
    <property type="match status" value="1"/>
</dbReference>
<comment type="catalytic activity">
    <reaction evidence="2">
        <text>2 GTP = 3',3'-c-di-GMP + 2 diphosphate</text>
        <dbReference type="Rhea" id="RHEA:24898"/>
        <dbReference type="ChEBI" id="CHEBI:33019"/>
        <dbReference type="ChEBI" id="CHEBI:37565"/>
        <dbReference type="ChEBI" id="CHEBI:58805"/>
        <dbReference type="EC" id="2.7.7.65"/>
    </reaction>
</comment>
<sequence>MSLRQALELLALVLFSLFAHAQPLSTDELPGDPLSREWMYFIESGQPLSPYDAKAAFEQGRFAPHGKKIPSLGIGAPPLWLALTLQNPSDDDVQLIFELANAWQDDVALYLFDQKDGIQRWYGGDLTDSPRGSRFMQQPLQLPKGNHLLLLRVAGPDPRLIPVYLTSPQEAQQRNHIELLSYGFLYGGLFALLGYNFILFLGIGRRSYFYYSLFLFSFILLNLSYTGHGQFWFWPGLSHWRQWSHPMLMTLYCVSGLMFALRFLGIDKLRPHLSYIVLGLAVVMMAAQGVAIATDDRELGLIFAFDFVYIFTLLMPLLGMLAWSHGLPTAKLFLLASLSTMVGSCTTGLAVEGYINFNQWTYRAAEIGMFIDAMLLALALAAQFRQSEQERVIAQQLAATDPLTGIANRRAFNEQLQQLWHLDSQRRCRALIMIDIDRFKSINDTLGHEVGDKVLTDIARVIRYSIRNRDQCGRWGGEEFVVLLSSASEEEAGTIAERIRHNIESLCFPAPANKLKVTASLGVCLDEGHSRHEDILRRADEAMYQAKEAGGNRVKLA</sequence>
<gene>
    <name evidence="6" type="ORF">JQC75_15260</name>
</gene>
<feature type="transmembrane region" description="Helical" evidence="3">
    <location>
        <begin position="273"/>
        <end position="293"/>
    </location>
</feature>
<evidence type="ECO:0000313" key="6">
    <source>
        <dbReference type="EMBL" id="QRH01200.1"/>
    </source>
</evidence>
<evidence type="ECO:0000256" key="3">
    <source>
        <dbReference type="SAM" id="Phobius"/>
    </source>
</evidence>
<dbReference type="Gene3D" id="3.30.70.270">
    <property type="match status" value="1"/>
</dbReference>
<dbReference type="SUPFAM" id="SSF55073">
    <property type="entry name" value="Nucleotide cyclase"/>
    <property type="match status" value="1"/>
</dbReference>
<dbReference type="CDD" id="cd01949">
    <property type="entry name" value="GGDEF"/>
    <property type="match status" value="1"/>
</dbReference>
<feature type="transmembrane region" description="Helical" evidence="3">
    <location>
        <begin position="247"/>
        <end position="266"/>
    </location>
</feature>
<dbReference type="PROSITE" id="PS50887">
    <property type="entry name" value="GGDEF"/>
    <property type="match status" value="1"/>
</dbReference>
<keyword evidence="3" id="KW-1133">Transmembrane helix</keyword>
<dbReference type="Pfam" id="PF07696">
    <property type="entry name" value="7TMR-DISMED2"/>
    <property type="match status" value="1"/>
</dbReference>
<keyword evidence="4" id="KW-0732">Signal</keyword>
<dbReference type="InterPro" id="IPR043128">
    <property type="entry name" value="Rev_trsase/Diguanyl_cyclase"/>
</dbReference>
<keyword evidence="3" id="KW-0812">Transmembrane</keyword>
<dbReference type="RefSeq" id="WP_203324888.1">
    <property type="nucleotide sequence ID" value="NZ_CP069213.1"/>
</dbReference>
<organism evidence="6 7">
    <name type="scientific">Shewanella litorisediminis</name>
    <dbReference type="NCBI Taxonomy" id="1173586"/>
    <lineage>
        <taxon>Bacteria</taxon>
        <taxon>Pseudomonadati</taxon>
        <taxon>Pseudomonadota</taxon>
        <taxon>Gammaproteobacteria</taxon>
        <taxon>Alteromonadales</taxon>
        <taxon>Shewanellaceae</taxon>
        <taxon>Shewanella</taxon>
    </lineage>
</organism>
<protein>
    <recommendedName>
        <fullName evidence="1">diguanylate cyclase</fullName>
        <ecNumber evidence="1">2.7.7.65</ecNumber>
    </recommendedName>
</protein>
<feature type="transmembrane region" description="Helical" evidence="3">
    <location>
        <begin position="208"/>
        <end position="227"/>
    </location>
</feature>
<name>A0ABX7G1K1_9GAMM</name>
<feature type="transmembrane region" description="Helical" evidence="3">
    <location>
        <begin position="179"/>
        <end position="201"/>
    </location>
</feature>
<dbReference type="Pfam" id="PF00990">
    <property type="entry name" value="GGDEF"/>
    <property type="match status" value="1"/>
</dbReference>
<dbReference type="NCBIfam" id="TIGR00254">
    <property type="entry name" value="GGDEF"/>
    <property type="match status" value="1"/>
</dbReference>
<dbReference type="Pfam" id="PF07695">
    <property type="entry name" value="7TMR-DISM_7TM"/>
    <property type="match status" value="1"/>
</dbReference>